<sequence>MSKQEKAAAAASLKDWKQLRKALATLAGEQAAQRKAEEQARQQALRQAERDRELFRRAVGAVRPLPHNNHVTQDNVPPDPLPLQHWADEERVLIEAMSDEFDASTLLDTDEQLSFRRRGIGRDVVHKLRAGHWSIQRQIDLHGMRTDEAREALGNFIRQSHRQGLRCVRVVHGKGLGSPGRMPVLKGRVHSWLVQKNEVLAFVQARPAEGGAGALVVLLRPSQTNSSAVAVADALLQMQKLAQESAQMPAPDPVMEQVALWAAQLRSSRKS</sequence>
<keyword evidence="2" id="KW-0540">Nuclease</keyword>
<keyword evidence="3" id="KW-1185">Reference proteome</keyword>
<gene>
    <name evidence="2" type="ORF">HNP33_001357</name>
</gene>
<evidence type="ECO:0000313" key="3">
    <source>
        <dbReference type="Proteomes" id="UP000562492"/>
    </source>
</evidence>
<dbReference type="PANTHER" id="PTHR35562:SF2">
    <property type="entry name" value="DNA ENDONUCLEASE SMRA-RELATED"/>
    <property type="match status" value="1"/>
</dbReference>
<dbReference type="PROSITE" id="PS50828">
    <property type="entry name" value="SMR"/>
    <property type="match status" value="1"/>
</dbReference>
<comment type="caution">
    <text evidence="2">The sequence shown here is derived from an EMBL/GenBank/DDBJ whole genome shotgun (WGS) entry which is preliminary data.</text>
</comment>
<evidence type="ECO:0000259" key="1">
    <source>
        <dbReference type="PROSITE" id="PS50828"/>
    </source>
</evidence>
<dbReference type="InterPro" id="IPR036063">
    <property type="entry name" value="Smr_dom_sf"/>
</dbReference>
<dbReference type="Proteomes" id="UP000562492">
    <property type="component" value="Unassembled WGS sequence"/>
</dbReference>
<dbReference type="EMBL" id="JACHKZ010000006">
    <property type="protein sequence ID" value="MBB6577302.1"/>
    <property type="molecule type" value="Genomic_DNA"/>
</dbReference>
<accession>A0ABR6RDT0</accession>
<dbReference type="Pfam" id="PF01713">
    <property type="entry name" value="Smr"/>
    <property type="match status" value="1"/>
</dbReference>
<dbReference type="GO" id="GO:0004519">
    <property type="term" value="F:endonuclease activity"/>
    <property type="evidence" value="ECO:0007669"/>
    <property type="project" value="UniProtKB-KW"/>
</dbReference>
<dbReference type="PANTHER" id="PTHR35562">
    <property type="entry name" value="DNA ENDONUCLEASE SMRA-RELATED"/>
    <property type="match status" value="1"/>
</dbReference>
<reference evidence="2 3" key="1">
    <citation type="submission" date="2020-08" db="EMBL/GenBank/DDBJ databases">
        <title>Functional genomics of gut bacteria from endangered species of beetles.</title>
        <authorList>
            <person name="Carlos-Shanley C."/>
        </authorList>
    </citation>
    <scope>NUCLEOTIDE SEQUENCE [LARGE SCALE GENOMIC DNA]</scope>
    <source>
        <strain evidence="2 3">S00124</strain>
    </source>
</reference>
<keyword evidence="2" id="KW-0255">Endonuclease</keyword>
<dbReference type="SMART" id="SM00463">
    <property type="entry name" value="SMR"/>
    <property type="match status" value="1"/>
</dbReference>
<protein>
    <submittedName>
        <fullName evidence="2">DNA-nicking Smr family endonuclease</fullName>
    </submittedName>
</protein>
<dbReference type="Gene3D" id="3.30.1370.110">
    <property type="match status" value="1"/>
</dbReference>
<dbReference type="InterPro" id="IPR002625">
    <property type="entry name" value="Smr_dom"/>
</dbReference>
<organism evidence="2 3">
    <name type="scientific">Comamonas odontotermitis</name>
    <dbReference type="NCBI Taxonomy" id="379895"/>
    <lineage>
        <taxon>Bacteria</taxon>
        <taxon>Pseudomonadati</taxon>
        <taxon>Pseudomonadota</taxon>
        <taxon>Betaproteobacteria</taxon>
        <taxon>Burkholderiales</taxon>
        <taxon>Comamonadaceae</taxon>
        <taxon>Comamonas</taxon>
    </lineage>
</organism>
<dbReference type="SUPFAM" id="SSF160443">
    <property type="entry name" value="SMR domain-like"/>
    <property type="match status" value="1"/>
</dbReference>
<keyword evidence="2" id="KW-0378">Hydrolase</keyword>
<feature type="domain" description="Smr" evidence="1">
    <location>
        <begin position="139"/>
        <end position="220"/>
    </location>
</feature>
<name>A0ABR6RDT0_9BURK</name>
<evidence type="ECO:0000313" key="2">
    <source>
        <dbReference type="EMBL" id="MBB6577302.1"/>
    </source>
</evidence>
<proteinExistence type="predicted"/>